<dbReference type="PANTHER" id="PTHR30069">
    <property type="entry name" value="TONB-DEPENDENT OUTER MEMBRANE RECEPTOR"/>
    <property type="match status" value="1"/>
</dbReference>
<dbReference type="InterPro" id="IPR037066">
    <property type="entry name" value="Plug_dom_sf"/>
</dbReference>
<keyword evidence="9 10" id="KW-0998">Cell outer membrane</keyword>
<evidence type="ECO:0000256" key="12">
    <source>
        <dbReference type="SAM" id="SignalP"/>
    </source>
</evidence>
<dbReference type="CDD" id="cd01347">
    <property type="entry name" value="ligand_gated_channel"/>
    <property type="match status" value="1"/>
</dbReference>
<evidence type="ECO:0000256" key="4">
    <source>
        <dbReference type="ARBA" id="ARBA00022692"/>
    </source>
</evidence>
<evidence type="ECO:0000259" key="14">
    <source>
        <dbReference type="Pfam" id="PF07715"/>
    </source>
</evidence>
<dbReference type="GO" id="GO:0044718">
    <property type="term" value="P:siderophore transmembrane transport"/>
    <property type="evidence" value="ECO:0007669"/>
    <property type="project" value="TreeGrafter"/>
</dbReference>
<dbReference type="SUPFAM" id="SSF56935">
    <property type="entry name" value="Porins"/>
    <property type="match status" value="1"/>
</dbReference>
<comment type="similarity">
    <text evidence="10 11">Belongs to the TonB-dependent receptor family.</text>
</comment>
<gene>
    <name evidence="15" type="ordered locus">MROS_0460</name>
</gene>
<dbReference type="EMBL" id="CP003557">
    <property type="protein sequence ID" value="AFN73703.1"/>
    <property type="molecule type" value="Genomic_DNA"/>
</dbReference>
<dbReference type="Pfam" id="PF07715">
    <property type="entry name" value="Plug"/>
    <property type="match status" value="1"/>
</dbReference>
<reference evidence="15 16" key="1">
    <citation type="journal article" date="2013" name="PLoS ONE">
        <title>Genomic analysis of Melioribacter roseus, facultatively anaerobic organotrophic bacterium representing a novel deep lineage within Bacteriodetes/Chlorobi group.</title>
        <authorList>
            <person name="Kadnikov V.V."/>
            <person name="Mardanov A.V."/>
            <person name="Podosokorskaya O.A."/>
            <person name="Gavrilov S.N."/>
            <person name="Kublanov I.V."/>
            <person name="Beletsky A.V."/>
            <person name="Bonch-Osmolovskaya E.A."/>
            <person name="Ravin N.V."/>
        </authorList>
    </citation>
    <scope>NUCLEOTIDE SEQUENCE [LARGE SCALE GENOMIC DNA]</scope>
    <source>
        <strain evidence="16">JCM 17771 / P3M-2</strain>
    </source>
</reference>
<dbReference type="KEGG" id="mro:MROS_0460"/>
<dbReference type="OrthoDB" id="9764669at2"/>
<feature type="chain" id="PRO_5005685026" evidence="12">
    <location>
        <begin position="19"/>
        <end position="636"/>
    </location>
</feature>
<dbReference type="InterPro" id="IPR000531">
    <property type="entry name" value="Beta-barrel_TonB"/>
</dbReference>
<feature type="domain" description="TonB-dependent receptor-like beta-barrel" evidence="13">
    <location>
        <begin position="207"/>
        <end position="610"/>
    </location>
</feature>
<dbReference type="RefSeq" id="WP_014855140.1">
    <property type="nucleotide sequence ID" value="NC_018178.1"/>
</dbReference>
<keyword evidence="7 10" id="KW-0472">Membrane</keyword>
<feature type="domain" description="TonB-dependent receptor plug" evidence="14">
    <location>
        <begin position="44"/>
        <end position="149"/>
    </location>
</feature>
<dbReference type="PROSITE" id="PS52016">
    <property type="entry name" value="TONB_DEPENDENT_REC_3"/>
    <property type="match status" value="1"/>
</dbReference>
<keyword evidence="2 10" id="KW-0813">Transport</keyword>
<dbReference type="Gene3D" id="2.40.170.20">
    <property type="entry name" value="TonB-dependent receptor, beta-barrel domain"/>
    <property type="match status" value="1"/>
</dbReference>
<evidence type="ECO:0000313" key="16">
    <source>
        <dbReference type="Proteomes" id="UP000009011"/>
    </source>
</evidence>
<keyword evidence="5 12" id="KW-0732">Signal</keyword>
<feature type="signal peptide" evidence="12">
    <location>
        <begin position="1"/>
        <end position="18"/>
    </location>
</feature>
<dbReference type="InterPro" id="IPR036942">
    <property type="entry name" value="Beta-barrel_TonB_sf"/>
</dbReference>
<dbReference type="GO" id="GO:0015344">
    <property type="term" value="F:siderophore uptake transmembrane transporter activity"/>
    <property type="evidence" value="ECO:0007669"/>
    <property type="project" value="TreeGrafter"/>
</dbReference>
<evidence type="ECO:0000256" key="8">
    <source>
        <dbReference type="ARBA" id="ARBA00023170"/>
    </source>
</evidence>
<evidence type="ECO:0000256" key="7">
    <source>
        <dbReference type="ARBA" id="ARBA00023136"/>
    </source>
</evidence>
<evidence type="ECO:0000256" key="1">
    <source>
        <dbReference type="ARBA" id="ARBA00004571"/>
    </source>
</evidence>
<proteinExistence type="inferred from homology"/>
<evidence type="ECO:0000259" key="13">
    <source>
        <dbReference type="Pfam" id="PF00593"/>
    </source>
</evidence>
<dbReference type="Gene3D" id="2.170.130.10">
    <property type="entry name" value="TonB-dependent receptor, plug domain"/>
    <property type="match status" value="1"/>
</dbReference>
<keyword evidence="4 10" id="KW-0812">Transmembrane</keyword>
<evidence type="ECO:0000256" key="10">
    <source>
        <dbReference type="PROSITE-ProRule" id="PRU01360"/>
    </source>
</evidence>
<dbReference type="AlphaFoldDB" id="I6ZXB6"/>
<accession>I6ZXB6</accession>
<evidence type="ECO:0000256" key="2">
    <source>
        <dbReference type="ARBA" id="ARBA00022448"/>
    </source>
</evidence>
<evidence type="ECO:0000256" key="9">
    <source>
        <dbReference type="ARBA" id="ARBA00023237"/>
    </source>
</evidence>
<dbReference type="InterPro" id="IPR039426">
    <property type="entry name" value="TonB-dep_rcpt-like"/>
</dbReference>
<keyword evidence="3 10" id="KW-1134">Transmembrane beta strand</keyword>
<dbReference type="GO" id="GO:0009279">
    <property type="term" value="C:cell outer membrane"/>
    <property type="evidence" value="ECO:0007669"/>
    <property type="project" value="UniProtKB-SubCell"/>
</dbReference>
<name>I6ZXB6_MELRP</name>
<evidence type="ECO:0000256" key="5">
    <source>
        <dbReference type="ARBA" id="ARBA00022729"/>
    </source>
</evidence>
<organism evidence="15 16">
    <name type="scientific">Melioribacter roseus (strain DSM 23840 / JCM 17771 / VKM B-2668 / P3M-2)</name>
    <dbReference type="NCBI Taxonomy" id="1191523"/>
    <lineage>
        <taxon>Bacteria</taxon>
        <taxon>Pseudomonadati</taxon>
        <taxon>Ignavibacteriota</taxon>
        <taxon>Ignavibacteria</taxon>
        <taxon>Ignavibacteriales</taxon>
        <taxon>Melioribacteraceae</taxon>
        <taxon>Melioribacter</taxon>
    </lineage>
</organism>
<keyword evidence="8 15" id="KW-0675">Receptor</keyword>
<dbReference type="Pfam" id="PF00593">
    <property type="entry name" value="TonB_dep_Rec_b-barrel"/>
    <property type="match status" value="1"/>
</dbReference>
<sequence length="636" mass="71498">MKTFIASLLIISFTFLKAQTDTLKSSLSEIVVTATKTETPYYAVASSVTVFTREDIEKANVNDVIELLRRAPGISITQQGGPGKISYSFIRGANSSHTLVYIDGVKMNDPTSPNNAFDFANLTTGDIERIEIVRGPQSTLYGADAAAGVINIITRKAGLNNYSLNLEAGSHSTYKGSLNLNSVLGRLNYFINLSRFATDGISASNSKYGNTETDGYNNNGITLKLNYPLLSNLKAEILYKYIKTKTDLDQNEKFGDDPNYAYKNEDQIFKASLNYKGFENKLEQSLVFTATKRFANTLDLPDELRPSISSDNYNRGTRLSADFTNTLHLSSNTITAGITYEQETAYTNYISNSEWGEYTSTFPESSLDNVGFYLQDQINITGKIFVTAGIRYDKHSKYGGKTTFRIAPAYFIPQTGTKIKFSYGTGFKAPSLYYLLDPLYGNPDLKPEETEGMDFGIEQYLFDNALIAGLTYFRLDMNNMFGYDANFKTINIAEAESYGLEAYVNLRNYRGIDFNISYTYNNTKDKYAGSGDYGKELLRRPVHQAFISAGYQFDRFYFSGELKYKGVRYDKDFSVYPAQRVELDPYTLVHLTVSYKLTDNIKLYGRIENLFNTDYEEILYYGALGRSIYGGINLSL</sequence>
<evidence type="ECO:0000256" key="6">
    <source>
        <dbReference type="ARBA" id="ARBA00023077"/>
    </source>
</evidence>
<evidence type="ECO:0000313" key="15">
    <source>
        <dbReference type="EMBL" id="AFN73703.1"/>
    </source>
</evidence>
<dbReference type="PANTHER" id="PTHR30069:SF29">
    <property type="entry name" value="HEMOGLOBIN AND HEMOGLOBIN-HAPTOGLOBIN-BINDING PROTEIN 1-RELATED"/>
    <property type="match status" value="1"/>
</dbReference>
<dbReference type="HOGENOM" id="CLU_008287_18_5_10"/>
<keyword evidence="6 11" id="KW-0798">TonB box</keyword>
<dbReference type="Proteomes" id="UP000009011">
    <property type="component" value="Chromosome"/>
</dbReference>
<dbReference type="eggNOG" id="COG4206">
    <property type="taxonomic scope" value="Bacteria"/>
</dbReference>
<evidence type="ECO:0000256" key="3">
    <source>
        <dbReference type="ARBA" id="ARBA00022452"/>
    </source>
</evidence>
<comment type="subcellular location">
    <subcellularLocation>
        <location evidence="1 10">Cell outer membrane</location>
        <topology evidence="1 10">Multi-pass membrane protein</topology>
    </subcellularLocation>
</comment>
<protein>
    <submittedName>
        <fullName evidence="15">TonB-dependent receptor</fullName>
    </submittedName>
</protein>
<evidence type="ECO:0000256" key="11">
    <source>
        <dbReference type="RuleBase" id="RU003357"/>
    </source>
</evidence>
<keyword evidence="16" id="KW-1185">Reference proteome</keyword>
<dbReference type="STRING" id="1191523.MROS_0460"/>
<dbReference type="InterPro" id="IPR012910">
    <property type="entry name" value="Plug_dom"/>
</dbReference>